<evidence type="ECO:0000313" key="4">
    <source>
        <dbReference type="Proteomes" id="UP000255297"/>
    </source>
</evidence>
<dbReference type="Pfam" id="PF04909">
    <property type="entry name" value="Amidohydro_2"/>
    <property type="match status" value="1"/>
</dbReference>
<feature type="domain" description="Amidohydrolase-related" evidence="2">
    <location>
        <begin position="161"/>
        <end position="301"/>
    </location>
</feature>
<dbReference type="InterPro" id="IPR052350">
    <property type="entry name" value="Metallo-dep_Lactonases"/>
</dbReference>
<protein>
    <submittedName>
        <fullName evidence="3">Amidohydrolase</fullName>
    </submittedName>
</protein>
<proteinExistence type="inferred from homology"/>
<gene>
    <name evidence="3" type="ORF">NCTC11532_00300</name>
</gene>
<keyword evidence="4" id="KW-1185">Reference proteome</keyword>
<comment type="similarity">
    <text evidence="1">Belongs to the metallo-dependent hydrolases superfamily.</text>
</comment>
<reference evidence="3 4" key="1">
    <citation type="submission" date="2018-06" db="EMBL/GenBank/DDBJ databases">
        <authorList>
            <consortium name="Pathogen Informatics"/>
            <person name="Doyle S."/>
        </authorList>
    </citation>
    <scope>NUCLEOTIDE SEQUENCE [LARGE SCALE GENOMIC DNA]</scope>
    <source>
        <strain evidence="3 4">NCTC11532</strain>
    </source>
</reference>
<dbReference type="Proteomes" id="UP000255297">
    <property type="component" value="Unassembled WGS sequence"/>
</dbReference>
<accession>A0A378LVN4</accession>
<keyword evidence="3" id="KW-0378">Hydrolase</keyword>
<organism evidence="3 4">
    <name type="scientific">Legionella wadsworthii</name>
    <dbReference type="NCBI Taxonomy" id="28088"/>
    <lineage>
        <taxon>Bacteria</taxon>
        <taxon>Pseudomonadati</taxon>
        <taxon>Pseudomonadota</taxon>
        <taxon>Gammaproteobacteria</taxon>
        <taxon>Legionellales</taxon>
        <taxon>Legionellaceae</taxon>
        <taxon>Legionella</taxon>
    </lineage>
</organism>
<dbReference type="RefSeq" id="WP_031563137.1">
    <property type="nucleotide sequence ID" value="NZ_CAAAIS010000002.1"/>
</dbReference>
<evidence type="ECO:0000313" key="3">
    <source>
        <dbReference type="EMBL" id="STY28131.1"/>
    </source>
</evidence>
<name>A0A378LVN4_9GAMM</name>
<dbReference type="PANTHER" id="PTHR43569">
    <property type="entry name" value="AMIDOHYDROLASE"/>
    <property type="match status" value="1"/>
</dbReference>
<dbReference type="PANTHER" id="PTHR43569:SF1">
    <property type="entry name" value="BLL3371 PROTEIN"/>
    <property type="match status" value="1"/>
</dbReference>
<dbReference type="OrthoDB" id="9787654at2"/>
<dbReference type="InterPro" id="IPR006680">
    <property type="entry name" value="Amidohydro-rel"/>
</dbReference>
<dbReference type="EMBL" id="UGPB01000001">
    <property type="protein sequence ID" value="STY28131.1"/>
    <property type="molecule type" value="Genomic_DNA"/>
</dbReference>
<dbReference type="InterPro" id="IPR032466">
    <property type="entry name" value="Metal_Hydrolase"/>
</dbReference>
<dbReference type="AlphaFoldDB" id="A0A378LVN4"/>
<dbReference type="Gene3D" id="3.20.20.140">
    <property type="entry name" value="Metal-dependent hydrolases"/>
    <property type="match status" value="1"/>
</dbReference>
<dbReference type="GO" id="GO:0016787">
    <property type="term" value="F:hydrolase activity"/>
    <property type="evidence" value="ECO:0007669"/>
    <property type="project" value="UniProtKB-KW"/>
</dbReference>
<dbReference type="SUPFAM" id="SSF51556">
    <property type="entry name" value="Metallo-dependent hydrolases"/>
    <property type="match status" value="1"/>
</dbReference>
<dbReference type="STRING" id="1122170.GCA_000701265_02377"/>
<evidence type="ECO:0000256" key="1">
    <source>
        <dbReference type="ARBA" id="ARBA00038310"/>
    </source>
</evidence>
<evidence type="ECO:0000259" key="2">
    <source>
        <dbReference type="Pfam" id="PF04909"/>
    </source>
</evidence>
<sequence>MTLKIVDAHFHFYDKKTNHYPSLMTCDEKLALLWGNHYHLNLPESYLPNDYFSDLKDFEVEHLVMAEFVSADPLKEMQFAQELSIQTNYPSAVIANINLRDKRLGDRLEEYKKLPLIRSVRDHLLWDPANKQHSYTDRKDILKEPIVEESFGILNSYPFNFEFEIFAPDIPLVTTYAKKFPKIHFALHCLGWPLDQTSSGFEIWKNDMLELSQCPNVFIKITAIECIFGLKWTFAQIEPWIKESIHIFGASRCMFGSHLPITNLSRGAHTLYQAYQDLVAPLSKDDQTFLFSETAKNFYRI</sequence>